<dbReference type="SMART" id="SM00382">
    <property type="entry name" value="AAA"/>
    <property type="match status" value="1"/>
</dbReference>
<dbReference type="KEGG" id="tbn:TBH_C0519"/>
<dbReference type="InterPro" id="IPR003439">
    <property type="entry name" value="ABC_transporter-like_ATP-bd"/>
</dbReference>
<keyword evidence="3" id="KW-0201">Cytochrome c-type biogenesis</keyword>
<evidence type="ECO:0000256" key="4">
    <source>
        <dbReference type="ARBA" id="ARBA00022840"/>
    </source>
</evidence>
<dbReference type="AlphaFoldDB" id="A0A7U6JG96"/>
<dbReference type="Pfam" id="PF00005">
    <property type="entry name" value="ABC_tran"/>
    <property type="match status" value="1"/>
</dbReference>
<dbReference type="Gene3D" id="3.40.50.300">
    <property type="entry name" value="P-loop containing nucleotide triphosphate hydrolases"/>
    <property type="match status" value="1"/>
</dbReference>
<reference evidence="8 9" key="1">
    <citation type="journal article" date="2014" name="PLoS ONE">
        <title>Physiological and genomic features of a novel sulfur-oxidizing gammaproteobacterium belonging to a previously uncultivated symbiotic lineage isolated from a hydrothermal vent.</title>
        <authorList>
            <person name="Nunoura T."/>
            <person name="Takaki Y."/>
            <person name="Kazama H."/>
            <person name="Kakuta J."/>
            <person name="Shimamura S."/>
            <person name="Makita H."/>
            <person name="Hirai M."/>
            <person name="Miyazaki M."/>
            <person name="Takai K."/>
        </authorList>
    </citation>
    <scope>NUCLEOTIDE SEQUENCE [LARGE SCALE GENOMIC DNA]</scope>
    <source>
        <strain evidence="8 9">Hiromi1</strain>
    </source>
</reference>
<dbReference type="GO" id="GO:0022857">
    <property type="term" value="F:transmembrane transporter activity"/>
    <property type="evidence" value="ECO:0007669"/>
    <property type="project" value="InterPro"/>
</dbReference>
<evidence type="ECO:0000256" key="5">
    <source>
        <dbReference type="ARBA" id="ARBA00022967"/>
    </source>
</evidence>
<keyword evidence="2" id="KW-0547">Nucleotide-binding</keyword>
<evidence type="ECO:0000256" key="6">
    <source>
        <dbReference type="ARBA" id="ARBA00023136"/>
    </source>
</evidence>
<dbReference type="OrthoDB" id="9800654at2"/>
<dbReference type="NCBIfam" id="TIGR01189">
    <property type="entry name" value="ccmA"/>
    <property type="match status" value="1"/>
</dbReference>
<dbReference type="GO" id="GO:0005524">
    <property type="term" value="F:ATP binding"/>
    <property type="evidence" value="ECO:0007669"/>
    <property type="project" value="UniProtKB-KW"/>
</dbReference>
<feature type="domain" description="ABC transporter" evidence="7">
    <location>
        <begin position="2"/>
        <end position="211"/>
    </location>
</feature>
<keyword evidence="6" id="KW-0472">Membrane</keyword>
<dbReference type="NCBIfam" id="NF010061">
    <property type="entry name" value="PRK13538.1"/>
    <property type="match status" value="1"/>
</dbReference>
<dbReference type="GO" id="GO:0017004">
    <property type="term" value="P:cytochrome complex assembly"/>
    <property type="evidence" value="ECO:0007669"/>
    <property type="project" value="UniProtKB-KW"/>
</dbReference>
<accession>A0A7U6JG96</accession>
<dbReference type="PROSITE" id="PS00211">
    <property type="entry name" value="ABC_TRANSPORTER_1"/>
    <property type="match status" value="1"/>
</dbReference>
<evidence type="ECO:0000259" key="7">
    <source>
        <dbReference type="PROSITE" id="PS50893"/>
    </source>
</evidence>
<dbReference type="InterPro" id="IPR017871">
    <property type="entry name" value="ABC_transporter-like_CS"/>
</dbReference>
<dbReference type="PANTHER" id="PTHR43499">
    <property type="entry name" value="ABC TRANSPORTER I FAMILY MEMBER 1"/>
    <property type="match status" value="1"/>
</dbReference>
<keyword evidence="1" id="KW-0813">Transport</keyword>
<evidence type="ECO:0000313" key="9">
    <source>
        <dbReference type="Proteomes" id="UP000031631"/>
    </source>
</evidence>
<sequence length="211" mass="23179">MLEVIDLQCTRGDRHLFSGVDFTLSEGELLHLHGHNGSGKTTLLRTLCGLVSPTQGEVCWRGTPIRRQRDEYAAELLYLGHKNGLKDDLTGIENLLMACRMSGLKVAEDQAWNVLEKMGLRGHEDLPARVLSQGQQKRVALARLLLSRAPLWILDEPFVGLDIAAVALLEKVVADHVAGGGLAVLTTHQEVALTSGKVKRLRLGWKEDGHV</sequence>
<name>A0A7U6JG96_9GAMM</name>
<keyword evidence="4" id="KW-0067">ATP-binding</keyword>
<dbReference type="PANTHER" id="PTHR43499:SF1">
    <property type="entry name" value="ABC TRANSPORTER I FAMILY MEMBER 1"/>
    <property type="match status" value="1"/>
</dbReference>
<evidence type="ECO:0000256" key="1">
    <source>
        <dbReference type="ARBA" id="ARBA00022448"/>
    </source>
</evidence>
<evidence type="ECO:0000256" key="2">
    <source>
        <dbReference type="ARBA" id="ARBA00022741"/>
    </source>
</evidence>
<dbReference type="Proteomes" id="UP000031631">
    <property type="component" value="Chromosome"/>
</dbReference>
<evidence type="ECO:0000256" key="3">
    <source>
        <dbReference type="ARBA" id="ARBA00022748"/>
    </source>
</evidence>
<dbReference type="InterPro" id="IPR027417">
    <property type="entry name" value="P-loop_NTPase"/>
</dbReference>
<evidence type="ECO:0000313" key="8">
    <source>
        <dbReference type="EMBL" id="BAO43464.1"/>
    </source>
</evidence>
<dbReference type="InterPro" id="IPR005895">
    <property type="entry name" value="ABC_transptr_haem_export_CcmA"/>
</dbReference>
<dbReference type="PROSITE" id="PS50893">
    <property type="entry name" value="ABC_TRANSPORTER_2"/>
    <property type="match status" value="1"/>
</dbReference>
<dbReference type="GO" id="GO:0016887">
    <property type="term" value="F:ATP hydrolysis activity"/>
    <property type="evidence" value="ECO:0007669"/>
    <property type="project" value="InterPro"/>
</dbReference>
<keyword evidence="9" id="KW-1185">Reference proteome</keyword>
<gene>
    <name evidence="8" type="ORF">TBH_C0519</name>
</gene>
<organism evidence="8 9">
    <name type="scientific">Thiolapillus brandeum</name>
    <dbReference type="NCBI Taxonomy" id="1076588"/>
    <lineage>
        <taxon>Bacteria</taxon>
        <taxon>Pseudomonadati</taxon>
        <taxon>Pseudomonadota</taxon>
        <taxon>Gammaproteobacteria</taxon>
        <taxon>Chromatiales</taxon>
        <taxon>Sedimenticolaceae</taxon>
        <taxon>Thiolapillus</taxon>
    </lineage>
</organism>
<dbReference type="InterPro" id="IPR003593">
    <property type="entry name" value="AAA+_ATPase"/>
</dbReference>
<proteinExistence type="predicted"/>
<dbReference type="SUPFAM" id="SSF52540">
    <property type="entry name" value="P-loop containing nucleoside triphosphate hydrolases"/>
    <property type="match status" value="1"/>
</dbReference>
<keyword evidence="5" id="KW-1278">Translocase</keyword>
<dbReference type="RefSeq" id="WP_041070137.1">
    <property type="nucleotide sequence ID" value="NZ_AP012273.1"/>
</dbReference>
<protein>
    <submittedName>
        <fullName evidence="8">Heme exporter protein CcmA</fullName>
    </submittedName>
</protein>
<dbReference type="EMBL" id="AP012273">
    <property type="protein sequence ID" value="BAO43464.1"/>
    <property type="molecule type" value="Genomic_DNA"/>
</dbReference>